<organism evidence="1 2">
    <name type="scientific">Marine Group III euryarchaeote CG-Epi2</name>
    <dbReference type="NCBI Taxonomy" id="1888996"/>
    <lineage>
        <taxon>Archaea</taxon>
        <taxon>Methanobacteriati</taxon>
        <taxon>Thermoplasmatota</taxon>
        <taxon>Thermoplasmata</taxon>
        <taxon>Candidatus Thermoprofundales</taxon>
    </lineage>
</organism>
<dbReference type="PANTHER" id="PTHR39198:SF1">
    <property type="entry name" value="ALPHA-GALACTOSIDASE NEW3 DOMAIN-CONTAINING PROTEIN"/>
    <property type="match status" value="1"/>
</dbReference>
<evidence type="ECO:0000313" key="2">
    <source>
        <dbReference type="Proteomes" id="UP000183615"/>
    </source>
</evidence>
<evidence type="ECO:0000313" key="1">
    <source>
        <dbReference type="EMBL" id="OIR21372.1"/>
    </source>
</evidence>
<name>A0A1J5U5X3_9ARCH</name>
<gene>
    <name evidence="1" type="ORF">BET99_02850</name>
</gene>
<dbReference type="PANTHER" id="PTHR39198">
    <property type="entry name" value="HYPOTHETICAL MEMBRANE PROTEIN, CONSERVED"/>
    <property type="match status" value="1"/>
</dbReference>
<dbReference type="EMBL" id="MIYZ01000043">
    <property type="protein sequence ID" value="OIR21372.1"/>
    <property type="molecule type" value="Genomic_DNA"/>
</dbReference>
<evidence type="ECO:0008006" key="3">
    <source>
        <dbReference type="Google" id="ProtNLM"/>
    </source>
</evidence>
<dbReference type="AlphaFoldDB" id="A0A1J5U5X3"/>
<sequence>MQSNSRQILSFVAILMMVVSAFAFIPSAKGEASLNTTLEGFYNEYSFASVNGSAEYDVTLTNDGDVDFDTVSLTASFQDETWLTQNVTFSTGSEINNETFSLSLASGALSQVHVSVLVGNGAKINFAEVPLTININADGAESSIVAVVCVTNWVAHESNFPSSAELETFNQGDKFNYNLTVMNIAVTMNGDGSTSPMDINDNIQLQYSSLSGWSVTSADESWHPFYGGQLEGMLASAVNTWEITVELTGNVKAGEDILDFQASSTDPDDPFGMPYIQPYGLTVIPVNAAEWYGVGVSGAGMRNADVSEGASIQTWTVAVNNFGNTADTFGLTWDLTNIPAGWAISATPSTSGQVGWQGASTFDVSLTVPAHALAGSSASFSMTATSESSSTETATQTFEVIVDQHYGVSMAVDSESKEGAPGSTVEFSFNVTNGGNGQDNFDVTVQGPSMWSPMASTGTLTVDAVSSGQFLVSVVVPTTMTANSNSGDITVTVISSDNKTTANSTISVVASQVFDITIDYGTGSDGTVTVSQDSSGKQMKLNITNNGNGIDTLTLELVNAPDWATLGADNLVVGTISVPLVILLEPDTAALSGRDYTFQVVATSLDGTEWTSPDMTVEIQAKETESTEVEEEVIEEEDDSPGFGILASLLAFTFVIYGRRKD</sequence>
<accession>A0A1J5U5X3</accession>
<protein>
    <recommendedName>
        <fullName evidence="3">Alpha-galactosidase NEW3 domain-containing protein</fullName>
    </recommendedName>
</protein>
<proteinExistence type="predicted"/>
<comment type="caution">
    <text evidence="1">The sequence shown here is derived from an EMBL/GenBank/DDBJ whole genome shotgun (WGS) entry which is preliminary data.</text>
</comment>
<dbReference type="Proteomes" id="UP000183615">
    <property type="component" value="Unassembled WGS sequence"/>
</dbReference>
<reference evidence="1 2" key="1">
    <citation type="submission" date="2016-08" db="EMBL/GenBank/DDBJ databases">
        <title>New Insights into Marine Group III Euryarchaeota, from dark to light.</title>
        <authorList>
            <person name="Haro-Moreno J.M."/>
            <person name="Rodriguez-Valera F."/>
            <person name="Lopez-Garcia P."/>
            <person name="Moreira D."/>
            <person name="Martin-Cuadrado A.B."/>
        </authorList>
    </citation>
    <scope>NUCLEOTIDE SEQUENCE [LARGE SCALE GENOMIC DNA]</scope>
    <source>
        <strain evidence="1">CG-Epi2</strain>
    </source>
</reference>